<feature type="region of interest" description="Disordered" evidence="1">
    <location>
        <begin position="1"/>
        <end position="108"/>
    </location>
</feature>
<keyword evidence="3" id="KW-1185">Reference proteome</keyword>
<sequence>MFYTHDHEHSHHGLLRSFRSHKSLRDEARSKQVHHRKPSDASSTTRSSTDSSRPSTSRTENSLDRDPLRLHPPMASACSPCGTHGEEDRRDHRQHFHSGPRESQSLRSFHDRVAGGGRSLRTQASAPSQMVIYEGFDFGFNQQPPPPVRREPVHSPSASWPTPSPNTGSYSDAATPGRRLLPEWGGEGDVVTPRPHTAVMDQADYFMKRGDWKRKGIVFAPQVPMAPEEECFDYDV</sequence>
<feature type="region of interest" description="Disordered" evidence="1">
    <location>
        <begin position="139"/>
        <end position="177"/>
    </location>
</feature>
<protein>
    <submittedName>
        <fullName evidence="2">Uncharacterized protein</fullName>
    </submittedName>
</protein>
<proteinExistence type="predicted"/>
<feature type="compositionally biased region" description="Basic residues" evidence="1">
    <location>
        <begin position="12"/>
        <end position="22"/>
    </location>
</feature>
<evidence type="ECO:0000313" key="3">
    <source>
        <dbReference type="Proteomes" id="UP001303473"/>
    </source>
</evidence>
<dbReference type="Proteomes" id="UP001303473">
    <property type="component" value="Unassembled WGS sequence"/>
</dbReference>
<evidence type="ECO:0000313" key="2">
    <source>
        <dbReference type="EMBL" id="KAK3935686.1"/>
    </source>
</evidence>
<reference evidence="3" key="1">
    <citation type="journal article" date="2023" name="Mol. Phylogenet. Evol.">
        <title>Genome-scale phylogeny and comparative genomics of the fungal order Sordariales.</title>
        <authorList>
            <person name="Hensen N."/>
            <person name="Bonometti L."/>
            <person name="Westerberg I."/>
            <person name="Brannstrom I.O."/>
            <person name="Guillou S."/>
            <person name="Cros-Aarteil S."/>
            <person name="Calhoun S."/>
            <person name="Haridas S."/>
            <person name="Kuo A."/>
            <person name="Mondo S."/>
            <person name="Pangilinan J."/>
            <person name="Riley R."/>
            <person name="LaButti K."/>
            <person name="Andreopoulos B."/>
            <person name="Lipzen A."/>
            <person name="Chen C."/>
            <person name="Yan M."/>
            <person name="Daum C."/>
            <person name="Ng V."/>
            <person name="Clum A."/>
            <person name="Steindorff A."/>
            <person name="Ohm R.A."/>
            <person name="Martin F."/>
            <person name="Silar P."/>
            <person name="Natvig D.O."/>
            <person name="Lalanne C."/>
            <person name="Gautier V."/>
            <person name="Ament-Velasquez S.L."/>
            <person name="Kruys A."/>
            <person name="Hutchinson M.I."/>
            <person name="Powell A.J."/>
            <person name="Barry K."/>
            <person name="Miller A.N."/>
            <person name="Grigoriev I.V."/>
            <person name="Debuchy R."/>
            <person name="Gladieux P."/>
            <person name="Hiltunen Thoren M."/>
            <person name="Johannesson H."/>
        </authorList>
    </citation>
    <scope>NUCLEOTIDE SEQUENCE [LARGE SCALE GENOMIC DNA]</scope>
    <source>
        <strain evidence="3">CBS 340.73</strain>
    </source>
</reference>
<feature type="compositionally biased region" description="Low complexity" evidence="1">
    <location>
        <begin position="40"/>
        <end position="59"/>
    </location>
</feature>
<feature type="compositionally biased region" description="Basic and acidic residues" evidence="1">
    <location>
        <begin position="1"/>
        <end position="11"/>
    </location>
</feature>
<accession>A0AAN6MY65</accession>
<dbReference type="EMBL" id="MU853912">
    <property type="protein sequence ID" value="KAK3935686.1"/>
    <property type="molecule type" value="Genomic_DNA"/>
</dbReference>
<dbReference type="AlphaFoldDB" id="A0AAN6MY65"/>
<comment type="caution">
    <text evidence="2">The sequence shown here is derived from an EMBL/GenBank/DDBJ whole genome shotgun (WGS) entry which is preliminary data.</text>
</comment>
<feature type="compositionally biased region" description="Polar residues" evidence="1">
    <location>
        <begin position="158"/>
        <end position="172"/>
    </location>
</feature>
<gene>
    <name evidence="2" type="ORF">QBC46DRAFT_45223</name>
</gene>
<organism evidence="2 3">
    <name type="scientific">Diplogelasinospora grovesii</name>
    <dbReference type="NCBI Taxonomy" id="303347"/>
    <lineage>
        <taxon>Eukaryota</taxon>
        <taxon>Fungi</taxon>
        <taxon>Dikarya</taxon>
        <taxon>Ascomycota</taxon>
        <taxon>Pezizomycotina</taxon>
        <taxon>Sordariomycetes</taxon>
        <taxon>Sordariomycetidae</taxon>
        <taxon>Sordariales</taxon>
        <taxon>Diplogelasinosporaceae</taxon>
        <taxon>Diplogelasinospora</taxon>
    </lineage>
</organism>
<evidence type="ECO:0000256" key="1">
    <source>
        <dbReference type="SAM" id="MobiDB-lite"/>
    </source>
</evidence>
<name>A0AAN6MY65_9PEZI</name>